<sequence>MRPVTLAFAGKLLVVPSCLLTLAACGDPEMPVDDGAPAAETTIASPAATKPEVTATPATDEPIAVPTQAPSPSSSPTASARKASPAPVATPAPAPTATAAADPHAGHDMSNMSEEDMKTMGHD</sequence>
<evidence type="ECO:0000313" key="3">
    <source>
        <dbReference type="EMBL" id="USA60055.1"/>
    </source>
</evidence>
<evidence type="ECO:0000313" key="4">
    <source>
        <dbReference type="Proteomes" id="UP001056619"/>
    </source>
</evidence>
<protein>
    <submittedName>
        <fullName evidence="3">Uncharacterized protein</fullName>
    </submittedName>
</protein>
<dbReference type="EMBL" id="CP098494">
    <property type="protein sequence ID" value="USA60055.1"/>
    <property type="molecule type" value="Genomic_DNA"/>
</dbReference>
<evidence type="ECO:0000256" key="1">
    <source>
        <dbReference type="SAM" id="MobiDB-lite"/>
    </source>
</evidence>
<gene>
    <name evidence="3" type="ORF">NCF85_07930</name>
</gene>
<accession>A0ABY4U1S1</accession>
<dbReference type="Proteomes" id="UP001056619">
    <property type="component" value="Chromosome"/>
</dbReference>
<dbReference type="RefSeq" id="WP_221538600.1">
    <property type="nucleotide sequence ID" value="NZ_CP098494.1"/>
</dbReference>
<organism evidence="3 4">
    <name type="scientific">Qipengyuania citrea</name>
    <dbReference type="NCBI Taxonomy" id="225971"/>
    <lineage>
        <taxon>Bacteria</taxon>
        <taxon>Pseudomonadati</taxon>
        <taxon>Pseudomonadota</taxon>
        <taxon>Alphaproteobacteria</taxon>
        <taxon>Sphingomonadales</taxon>
        <taxon>Erythrobacteraceae</taxon>
        <taxon>Qipengyuania</taxon>
    </lineage>
</organism>
<feature type="chain" id="PRO_5045661198" evidence="2">
    <location>
        <begin position="27"/>
        <end position="123"/>
    </location>
</feature>
<keyword evidence="4" id="KW-1185">Reference proteome</keyword>
<feature type="region of interest" description="Disordered" evidence="1">
    <location>
        <begin position="25"/>
        <end position="123"/>
    </location>
</feature>
<dbReference type="PROSITE" id="PS51257">
    <property type="entry name" value="PROKAR_LIPOPROTEIN"/>
    <property type="match status" value="1"/>
</dbReference>
<name>A0ABY4U1S1_9SPHN</name>
<evidence type="ECO:0000256" key="2">
    <source>
        <dbReference type="SAM" id="SignalP"/>
    </source>
</evidence>
<keyword evidence="2" id="KW-0732">Signal</keyword>
<proteinExistence type="predicted"/>
<reference evidence="3 4" key="1">
    <citation type="submission" date="2022-06" db="EMBL/GenBank/DDBJ databases">
        <authorList>
            <person name="Liu G."/>
        </authorList>
    </citation>
    <scope>NUCLEOTIDE SEQUENCE [LARGE SCALE GENOMIC DNA]</scope>
    <source>
        <strain evidence="3 4">E4</strain>
    </source>
</reference>
<feature type="signal peptide" evidence="2">
    <location>
        <begin position="1"/>
        <end position="26"/>
    </location>
</feature>
<feature type="compositionally biased region" description="Low complexity" evidence="1">
    <location>
        <begin position="64"/>
        <end position="87"/>
    </location>
</feature>